<dbReference type="Proteomes" id="UP000471293">
    <property type="component" value="Unassembled WGS sequence"/>
</dbReference>
<dbReference type="GO" id="GO:0016747">
    <property type="term" value="F:acyltransferase activity, transferring groups other than amino-acyl groups"/>
    <property type="evidence" value="ECO:0007669"/>
    <property type="project" value="UniProtKB-ARBA"/>
</dbReference>
<dbReference type="Gene3D" id="3.40.47.10">
    <property type="match status" value="1"/>
</dbReference>
<comment type="caution">
    <text evidence="3">The sequence shown here is derived from an EMBL/GenBank/DDBJ whole genome shotgun (WGS) entry which is preliminary data.</text>
</comment>
<feature type="non-terminal residue" evidence="3">
    <location>
        <position position="382"/>
    </location>
</feature>
<dbReference type="AlphaFoldDB" id="A0A6N9U184"/>
<sequence>HLIVDLDEDGGSGARGPFRPAAPVSRPAASVSRLAAFVPRPAVEPSGAPASVREGARGRTPVAVVALGARVGDGTSAEDFRRAVLAGERRGAVSEIAVGLTDLCFPPLTLERTVRHQLLVLEAAREAVRSLSLPRERTMVVIGTGVDPEVARAGARWRVPYWLERAGGVPGTSTASAQDAFGPPMNAEGVVGTLPNLVANRISTQLDLAGPGFAVSAEEASGLVALEVAARAIRAGEVDAALVGATDLSCEEVHRAALRELGCEGEPGDAAVVLVLKPLDAAREDGDPVIALLDEESGDGMSEAGESGAELPRAGASGPSGPPDLVVGDGPDAVFDPASAFGRAHAASGLVSVAVAALALRHRAVPRPDGPADTAALPLTAR</sequence>
<dbReference type="InterPro" id="IPR016039">
    <property type="entry name" value="Thiolase-like"/>
</dbReference>
<dbReference type="SMART" id="SM00825">
    <property type="entry name" value="PKS_KS"/>
    <property type="match status" value="1"/>
</dbReference>
<feature type="domain" description="Ketosynthase family 3 (KS3)" evidence="2">
    <location>
        <begin position="62"/>
        <end position="380"/>
    </location>
</feature>
<feature type="non-terminal residue" evidence="3">
    <location>
        <position position="1"/>
    </location>
</feature>
<dbReference type="PANTHER" id="PTHR43074:SF1">
    <property type="entry name" value="BETA-KETOACYL SYNTHASE FAMILY PROTEIN-RELATED"/>
    <property type="match status" value="1"/>
</dbReference>
<dbReference type="PANTHER" id="PTHR43074">
    <property type="entry name" value="OMEGA-3 POLYUNSATURATED FATTY ACID SYNTHASE PFAB-RELATED"/>
    <property type="match status" value="1"/>
</dbReference>
<protein>
    <submittedName>
        <fullName evidence="3">Beta keto-acyl synthase</fullName>
    </submittedName>
</protein>
<evidence type="ECO:0000256" key="1">
    <source>
        <dbReference type="SAM" id="MobiDB-lite"/>
    </source>
</evidence>
<organism evidence="3 4">
    <name type="scientific">Streptomyces halstedii</name>
    <dbReference type="NCBI Taxonomy" id="1944"/>
    <lineage>
        <taxon>Bacteria</taxon>
        <taxon>Bacillati</taxon>
        <taxon>Actinomycetota</taxon>
        <taxon>Actinomycetes</taxon>
        <taxon>Kitasatosporales</taxon>
        <taxon>Streptomycetaceae</taxon>
        <taxon>Streptomyces</taxon>
    </lineage>
</organism>
<feature type="region of interest" description="Disordered" evidence="1">
    <location>
        <begin position="298"/>
        <end position="331"/>
    </location>
</feature>
<name>A0A6N9U184_STRHA</name>
<gene>
    <name evidence="3" type="ORF">G3I29_03440</name>
</gene>
<dbReference type="EMBL" id="JAAGLQ010000072">
    <property type="protein sequence ID" value="NEA14605.1"/>
    <property type="molecule type" value="Genomic_DNA"/>
</dbReference>
<dbReference type="InterPro" id="IPR052568">
    <property type="entry name" value="PKS-FAS_Synthase"/>
</dbReference>
<dbReference type="InterPro" id="IPR014030">
    <property type="entry name" value="Ketoacyl_synth_N"/>
</dbReference>
<feature type="compositionally biased region" description="Acidic residues" evidence="1">
    <location>
        <begin position="1"/>
        <end position="10"/>
    </location>
</feature>
<evidence type="ECO:0000313" key="4">
    <source>
        <dbReference type="Proteomes" id="UP000471293"/>
    </source>
</evidence>
<evidence type="ECO:0000313" key="3">
    <source>
        <dbReference type="EMBL" id="NEA14605.1"/>
    </source>
</evidence>
<accession>A0A6N9U184</accession>
<evidence type="ECO:0000259" key="2">
    <source>
        <dbReference type="SMART" id="SM00825"/>
    </source>
</evidence>
<feature type="region of interest" description="Disordered" evidence="1">
    <location>
        <begin position="1"/>
        <end position="23"/>
    </location>
</feature>
<dbReference type="SUPFAM" id="SSF53901">
    <property type="entry name" value="Thiolase-like"/>
    <property type="match status" value="2"/>
</dbReference>
<reference evidence="3 4" key="1">
    <citation type="submission" date="2020-01" db="EMBL/GenBank/DDBJ databases">
        <title>Insect and environment-associated Actinomycetes.</title>
        <authorList>
            <person name="Currrie C."/>
            <person name="Chevrette M."/>
            <person name="Carlson C."/>
            <person name="Stubbendieck R."/>
            <person name="Wendt-Pienkowski E."/>
        </authorList>
    </citation>
    <scope>NUCLEOTIDE SEQUENCE [LARGE SCALE GENOMIC DNA]</scope>
    <source>
        <strain evidence="3 4">SID11342</strain>
    </source>
</reference>
<dbReference type="Pfam" id="PF00109">
    <property type="entry name" value="ketoacyl-synt"/>
    <property type="match status" value="1"/>
</dbReference>
<proteinExistence type="predicted"/>
<dbReference type="InterPro" id="IPR020841">
    <property type="entry name" value="PKS_Beta-ketoAc_synthase_dom"/>
</dbReference>